<accession>A0A2D3UYX6</accession>
<name>A0A2D3UYX6_9PEZI</name>
<dbReference type="GeneID" id="35596524"/>
<sequence>MSPSTGPEAKDAPMTPNLQSSFSLSPWSTPTLNYLDETMPTTASPFFDLPRELRDMVYTLLYGERRSIKIQTRSQFISTESARRGREGRKFVPSKFPECSISHLCCINKQYFLEAARIWAATKVFQCEYLSLFMECLGSPDSLARQVLQYITEVKLISWYGYTLTRLARSLPRLACVTICLRTCDLVEPLDSDGFHRSIWEDELTDAEFASVPVVGGNECCIDRASPRLDCYRPRTLLIVLPQFRSKSC</sequence>
<keyword evidence="3" id="KW-1185">Reference proteome</keyword>
<gene>
    <name evidence="2" type="ORF">RCC_01238</name>
</gene>
<dbReference type="EMBL" id="FJUY01000001">
    <property type="protein sequence ID" value="CZT15374.1"/>
    <property type="molecule type" value="Genomic_DNA"/>
</dbReference>
<dbReference type="Proteomes" id="UP000225277">
    <property type="component" value="Unassembled WGS sequence"/>
</dbReference>
<proteinExistence type="predicted"/>
<organism evidence="2 3">
    <name type="scientific">Ramularia collo-cygni</name>
    <dbReference type="NCBI Taxonomy" id="112498"/>
    <lineage>
        <taxon>Eukaryota</taxon>
        <taxon>Fungi</taxon>
        <taxon>Dikarya</taxon>
        <taxon>Ascomycota</taxon>
        <taxon>Pezizomycotina</taxon>
        <taxon>Dothideomycetes</taxon>
        <taxon>Dothideomycetidae</taxon>
        <taxon>Mycosphaerellales</taxon>
        <taxon>Mycosphaerellaceae</taxon>
        <taxon>Ramularia</taxon>
    </lineage>
</organism>
<evidence type="ECO:0000256" key="1">
    <source>
        <dbReference type="SAM" id="MobiDB-lite"/>
    </source>
</evidence>
<reference evidence="2 3" key="1">
    <citation type="submission" date="2016-03" db="EMBL/GenBank/DDBJ databases">
        <authorList>
            <person name="Ploux O."/>
        </authorList>
    </citation>
    <scope>NUCLEOTIDE SEQUENCE [LARGE SCALE GENOMIC DNA]</scope>
    <source>
        <strain evidence="2 3">URUG2</strain>
    </source>
</reference>
<dbReference type="RefSeq" id="XP_023622271.1">
    <property type="nucleotide sequence ID" value="XM_023766503.1"/>
</dbReference>
<dbReference type="AlphaFoldDB" id="A0A2D3UYX6"/>
<evidence type="ECO:0000313" key="3">
    <source>
        <dbReference type="Proteomes" id="UP000225277"/>
    </source>
</evidence>
<protein>
    <submittedName>
        <fullName evidence="2">Uncharacterized protein</fullName>
    </submittedName>
</protein>
<evidence type="ECO:0000313" key="2">
    <source>
        <dbReference type="EMBL" id="CZT15374.1"/>
    </source>
</evidence>
<dbReference type="OrthoDB" id="2823490at2759"/>
<feature type="region of interest" description="Disordered" evidence="1">
    <location>
        <begin position="1"/>
        <end position="23"/>
    </location>
</feature>